<feature type="non-terminal residue" evidence="3">
    <location>
        <position position="998"/>
    </location>
</feature>
<dbReference type="InterPro" id="IPR039767">
    <property type="entry name" value="RALBP1"/>
</dbReference>
<dbReference type="Pfam" id="PF00620">
    <property type="entry name" value="RhoGAP"/>
    <property type="match status" value="1"/>
</dbReference>
<feature type="region of interest" description="Disordered" evidence="1">
    <location>
        <begin position="625"/>
        <end position="645"/>
    </location>
</feature>
<organism evidence="3 4">
    <name type="scientific">Dispira parvispora</name>
    <dbReference type="NCBI Taxonomy" id="1520584"/>
    <lineage>
        <taxon>Eukaryota</taxon>
        <taxon>Fungi</taxon>
        <taxon>Fungi incertae sedis</taxon>
        <taxon>Zoopagomycota</taxon>
        <taxon>Kickxellomycotina</taxon>
        <taxon>Dimargaritomycetes</taxon>
        <taxon>Dimargaritales</taxon>
        <taxon>Dimargaritaceae</taxon>
        <taxon>Dispira</taxon>
    </lineage>
</organism>
<feature type="compositionally biased region" description="Polar residues" evidence="1">
    <location>
        <begin position="657"/>
        <end position="668"/>
    </location>
</feature>
<dbReference type="OrthoDB" id="185175at2759"/>
<feature type="compositionally biased region" description="Polar residues" evidence="1">
    <location>
        <begin position="882"/>
        <end position="892"/>
    </location>
</feature>
<dbReference type="PANTHER" id="PTHR12783:SF5">
    <property type="entry name" value="RALA-BINDING PROTEIN 1"/>
    <property type="match status" value="1"/>
</dbReference>
<feature type="compositionally biased region" description="Low complexity" evidence="1">
    <location>
        <begin position="748"/>
        <end position="760"/>
    </location>
</feature>
<feature type="region of interest" description="Disordered" evidence="1">
    <location>
        <begin position="472"/>
        <end position="517"/>
    </location>
</feature>
<evidence type="ECO:0000313" key="4">
    <source>
        <dbReference type="Proteomes" id="UP001150925"/>
    </source>
</evidence>
<feature type="compositionally biased region" description="Pro residues" evidence="1">
    <location>
        <begin position="88"/>
        <end position="98"/>
    </location>
</feature>
<dbReference type="InterPro" id="IPR000198">
    <property type="entry name" value="RhoGAP_dom"/>
</dbReference>
<evidence type="ECO:0000256" key="1">
    <source>
        <dbReference type="SAM" id="MobiDB-lite"/>
    </source>
</evidence>
<dbReference type="Gene3D" id="1.10.555.10">
    <property type="entry name" value="Rho GTPase activation protein"/>
    <property type="match status" value="1"/>
</dbReference>
<dbReference type="EMBL" id="JANBPY010002011">
    <property type="protein sequence ID" value="KAJ1957070.1"/>
    <property type="molecule type" value="Genomic_DNA"/>
</dbReference>
<feature type="region of interest" description="Disordered" evidence="1">
    <location>
        <begin position="657"/>
        <end position="676"/>
    </location>
</feature>
<dbReference type="AlphaFoldDB" id="A0A9W8AKI2"/>
<feature type="region of interest" description="Disordered" evidence="1">
    <location>
        <begin position="686"/>
        <end position="905"/>
    </location>
</feature>
<feature type="region of interest" description="Disordered" evidence="1">
    <location>
        <begin position="918"/>
        <end position="998"/>
    </location>
</feature>
<keyword evidence="4" id="KW-1185">Reference proteome</keyword>
<feature type="domain" description="Rho-GAP" evidence="2">
    <location>
        <begin position="290"/>
        <end position="478"/>
    </location>
</feature>
<name>A0A9W8AKI2_9FUNG</name>
<dbReference type="Proteomes" id="UP001150925">
    <property type="component" value="Unassembled WGS sequence"/>
</dbReference>
<dbReference type="SUPFAM" id="SSF48350">
    <property type="entry name" value="GTPase activation domain, GAP"/>
    <property type="match status" value="1"/>
</dbReference>
<reference evidence="3" key="1">
    <citation type="submission" date="2022-07" db="EMBL/GenBank/DDBJ databases">
        <title>Phylogenomic reconstructions and comparative analyses of Kickxellomycotina fungi.</title>
        <authorList>
            <person name="Reynolds N.K."/>
            <person name="Stajich J.E."/>
            <person name="Barry K."/>
            <person name="Grigoriev I.V."/>
            <person name="Crous P."/>
            <person name="Smith M.E."/>
        </authorList>
    </citation>
    <scope>NUCLEOTIDE SEQUENCE</scope>
    <source>
        <strain evidence="3">RSA 1196</strain>
    </source>
</reference>
<dbReference type="GO" id="GO:0007264">
    <property type="term" value="P:small GTPase-mediated signal transduction"/>
    <property type="evidence" value="ECO:0007669"/>
    <property type="project" value="InterPro"/>
</dbReference>
<proteinExistence type="predicted"/>
<feature type="compositionally biased region" description="Polar residues" evidence="1">
    <location>
        <begin position="625"/>
        <end position="636"/>
    </location>
</feature>
<comment type="caution">
    <text evidence="3">The sequence shown here is derived from an EMBL/GenBank/DDBJ whole genome shotgun (WGS) entry which is preliminary data.</text>
</comment>
<dbReference type="PANTHER" id="PTHR12783">
    <property type="entry name" value="RALA BINDING PROTEIN 1 RALBP1"/>
    <property type="match status" value="1"/>
</dbReference>
<dbReference type="GO" id="GO:0031267">
    <property type="term" value="F:small GTPase binding"/>
    <property type="evidence" value="ECO:0007669"/>
    <property type="project" value="InterPro"/>
</dbReference>
<dbReference type="InterPro" id="IPR008936">
    <property type="entry name" value="Rho_GTPase_activation_prot"/>
</dbReference>
<protein>
    <recommendedName>
        <fullName evidence="2">Rho-GAP domain-containing protein</fullName>
    </recommendedName>
</protein>
<feature type="region of interest" description="Disordered" evidence="1">
    <location>
        <begin position="562"/>
        <end position="594"/>
    </location>
</feature>
<feature type="compositionally biased region" description="Polar residues" evidence="1">
    <location>
        <begin position="570"/>
        <end position="579"/>
    </location>
</feature>
<feature type="compositionally biased region" description="Basic and acidic residues" evidence="1">
    <location>
        <begin position="840"/>
        <end position="853"/>
    </location>
</feature>
<evidence type="ECO:0000259" key="2">
    <source>
        <dbReference type="PROSITE" id="PS50238"/>
    </source>
</evidence>
<dbReference type="SMART" id="SM00324">
    <property type="entry name" value="RhoGAP"/>
    <property type="match status" value="1"/>
</dbReference>
<sequence length="998" mass="108175">QDSGHTPPTMLKFSKGKKSEARLQDQAPGADKGSSAKRDKSPRINFFPFRSQQPPPLLSSFQAANCDSDRFASTGKATSRQWSGTSAVPPPSSGPPVPSRQSSDQDRGAVPDYDSALPKLSLDESSLSHGATSASERDLASSSPNPSPLAQVSEPHTPQYLSVSPHRKLQTPVSSTPPKHERGIHNYSGKAPSKSKDKDKRRREKTAVAGSLPTKDTKSSRSRALGMFSGWSGKKYSDKGHGSPVTAVPMEPSSSNESLKGVPLVKLTSGTRSKLLPVFGVELAQAAMVTPLDDDLPLPAVVVRCIEYLDANGLYEVGLYRIPGSTTQVGKLRAIFDKGRDMDLEQYHTDPHSVAGLLKLYLRELPSAALTNDLLPLFNAIPNPPADPHDDQNDRDYSVALHLAEVARRLPDPNYYLFHWLCRHLARIDYYSDINKMNLSNLGLIFCPTLRIKSYIFRALITQSDVVFPLPRQAPREMTPPAQLVTETEEKGPVVTATTGSPETPALASPPVSPENVAESSVEGEHLTMGVHESQPLSARSDGAVTTWSGTSLRVEHRKSCDTALPAGDSPTTTLSRLSSHGRETRTSLTRASRLSSYDDLDLEHLSQIYDPDVILRQFNHLRLSTSGEQQPSQRSPGDASDMPPHLAHLEHLQQFTSDGGSSAINRSKMTRSQRRRGVFILQQAGMDNDEEGLPASPPPIWDYPVSPGDESNDVSRILEGEDNGGDLSGQDIHSTRPDPFDETTARTSTPSPISDPPTTVRADFRLSRPADLCEDFPQGEQDTFDDDLHTGTSETEDLPHGNGDIDPQDRGPTTDGVTPGSSVPLDDDATLAFGLRASLDQERHENDDHSSDDLFVADNSVPFACLHSPPTNADGDEAYPSGSTKNTTTGLSDEETSSQDLSTALCHAKPVIDTDIPFANAVDSSQQGSTLAPPPANQLTASSPLQDAPARKYLRQPFLDTDDPSPPSMESPPTRDLGKKKKKKKGLRRLLVTDHNK</sequence>
<feature type="non-terminal residue" evidence="3">
    <location>
        <position position="1"/>
    </location>
</feature>
<accession>A0A9W8AKI2</accession>
<gene>
    <name evidence="3" type="ORF">IWQ62_005171</name>
</gene>
<evidence type="ECO:0000313" key="3">
    <source>
        <dbReference type="EMBL" id="KAJ1957070.1"/>
    </source>
</evidence>
<feature type="region of interest" description="Disordered" evidence="1">
    <location>
        <begin position="1"/>
        <end position="222"/>
    </location>
</feature>
<dbReference type="PROSITE" id="PS50238">
    <property type="entry name" value="RHOGAP"/>
    <property type="match status" value="1"/>
</dbReference>
<feature type="compositionally biased region" description="Polar residues" evidence="1">
    <location>
        <begin position="123"/>
        <end position="134"/>
    </location>
</feature>
<feature type="compositionally biased region" description="Basic residues" evidence="1">
    <location>
        <begin position="979"/>
        <end position="989"/>
    </location>
</feature>
<dbReference type="GO" id="GO:0005096">
    <property type="term" value="F:GTPase activator activity"/>
    <property type="evidence" value="ECO:0007669"/>
    <property type="project" value="InterPro"/>
</dbReference>